<keyword evidence="3" id="KW-0413">Isomerase</keyword>
<dbReference type="NCBIfam" id="TIGR00071">
    <property type="entry name" value="hisT_truA"/>
    <property type="match status" value="1"/>
</dbReference>
<dbReference type="Gene3D" id="3.30.70.660">
    <property type="entry name" value="Pseudouridine synthase I, catalytic domain, C-terminal subdomain"/>
    <property type="match status" value="1"/>
</dbReference>
<dbReference type="PANTHER" id="PTHR11142:SF5">
    <property type="entry name" value="TRNA PSEUDOURIDINE(38_39) SYNTHASE"/>
    <property type="match status" value="1"/>
</dbReference>
<dbReference type="InterPro" id="IPR020103">
    <property type="entry name" value="PsdUridine_synth_cat_dom_sf"/>
</dbReference>
<dbReference type="EMBL" id="JAMSHJ010000006">
    <property type="protein sequence ID" value="KAI5400041.1"/>
    <property type="molecule type" value="Genomic_DNA"/>
</dbReference>
<dbReference type="Proteomes" id="UP001058974">
    <property type="component" value="Chromosome 6"/>
</dbReference>
<dbReference type="InterPro" id="IPR020094">
    <property type="entry name" value="TruA/RsuA/RluB/E/F_N"/>
</dbReference>
<evidence type="ECO:0000313" key="6">
    <source>
        <dbReference type="Proteomes" id="UP001058974"/>
    </source>
</evidence>
<dbReference type="FunFam" id="3.30.70.580:FF:000012">
    <property type="entry name" value="tRNA pseudouridine synthase"/>
    <property type="match status" value="1"/>
</dbReference>
<dbReference type="FunFam" id="3.30.70.660:FF:000010">
    <property type="entry name" value="tRNA pseudouridine synthase"/>
    <property type="match status" value="1"/>
</dbReference>
<name>A0A9D5A9N5_PEA</name>
<dbReference type="GO" id="GO:0005634">
    <property type="term" value="C:nucleus"/>
    <property type="evidence" value="ECO:0007669"/>
    <property type="project" value="TreeGrafter"/>
</dbReference>
<dbReference type="Gene3D" id="3.30.70.580">
    <property type="entry name" value="Pseudouridine synthase I, catalytic domain, N-terminal subdomain"/>
    <property type="match status" value="1"/>
</dbReference>
<dbReference type="AlphaFoldDB" id="A0A9D5A9N5"/>
<evidence type="ECO:0000313" key="5">
    <source>
        <dbReference type="EMBL" id="KAI5400041.1"/>
    </source>
</evidence>
<dbReference type="GO" id="GO:1990481">
    <property type="term" value="P:mRNA pseudouridine synthesis"/>
    <property type="evidence" value="ECO:0007669"/>
    <property type="project" value="TreeGrafter"/>
</dbReference>
<evidence type="ECO:0000256" key="3">
    <source>
        <dbReference type="ARBA" id="ARBA00023235"/>
    </source>
</evidence>
<dbReference type="SUPFAM" id="SSF55120">
    <property type="entry name" value="Pseudouridine synthase"/>
    <property type="match status" value="1"/>
</dbReference>
<dbReference type="GO" id="GO:0009982">
    <property type="term" value="F:pseudouridine synthase activity"/>
    <property type="evidence" value="ECO:0007669"/>
    <property type="project" value="InterPro"/>
</dbReference>
<comment type="similarity">
    <text evidence="1">Belongs to the tRNA pseudouridine synthase TruA family.</text>
</comment>
<dbReference type="GO" id="GO:0031119">
    <property type="term" value="P:tRNA pseudouridine synthesis"/>
    <property type="evidence" value="ECO:0007669"/>
    <property type="project" value="TreeGrafter"/>
</dbReference>
<dbReference type="InterPro" id="IPR020095">
    <property type="entry name" value="PsdUridine_synth_TruA_C"/>
</dbReference>
<protein>
    <recommendedName>
        <fullName evidence="4">Pseudouridine synthase I TruA alpha/beta domain-containing protein</fullName>
    </recommendedName>
</protein>
<feature type="domain" description="Pseudouridine synthase I TruA alpha/beta" evidence="4">
    <location>
        <begin position="239"/>
        <end position="360"/>
    </location>
</feature>
<dbReference type="PANTHER" id="PTHR11142">
    <property type="entry name" value="PSEUDOURIDYLATE SYNTHASE"/>
    <property type="match status" value="1"/>
</dbReference>
<dbReference type="Gramene" id="Psat06G0511400-T1">
    <property type="protein sequence ID" value="KAI5400041.1"/>
    <property type="gene ID" value="KIW84_065114"/>
</dbReference>
<evidence type="ECO:0000256" key="2">
    <source>
        <dbReference type="ARBA" id="ARBA00022694"/>
    </source>
</evidence>
<comment type="caution">
    <text evidence="5">The sequence shown here is derived from an EMBL/GenBank/DDBJ whole genome shotgun (WGS) entry which is preliminary data.</text>
</comment>
<accession>A0A9D5A9N5</accession>
<dbReference type="InterPro" id="IPR001406">
    <property type="entry name" value="PsdUridine_synth_TruA"/>
</dbReference>
<evidence type="ECO:0000256" key="1">
    <source>
        <dbReference type="ARBA" id="ARBA00009375"/>
    </source>
</evidence>
<keyword evidence="6" id="KW-1185">Reference proteome</keyword>
<dbReference type="GO" id="GO:0005737">
    <property type="term" value="C:cytoplasm"/>
    <property type="evidence" value="ECO:0007669"/>
    <property type="project" value="TreeGrafter"/>
</dbReference>
<gene>
    <name evidence="5" type="ORF">KIW84_065114</name>
</gene>
<dbReference type="HAMAP" id="MF_00171">
    <property type="entry name" value="TruA"/>
    <property type="match status" value="1"/>
</dbReference>
<reference evidence="5 6" key="1">
    <citation type="journal article" date="2022" name="Nat. Genet.">
        <title>Improved pea reference genome and pan-genome highlight genomic features and evolutionary characteristics.</title>
        <authorList>
            <person name="Yang T."/>
            <person name="Liu R."/>
            <person name="Luo Y."/>
            <person name="Hu S."/>
            <person name="Wang D."/>
            <person name="Wang C."/>
            <person name="Pandey M.K."/>
            <person name="Ge S."/>
            <person name="Xu Q."/>
            <person name="Li N."/>
            <person name="Li G."/>
            <person name="Huang Y."/>
            <person name="Saxena R.K."/>
            <person name="Ji Y."/>
            <person name="Li M."/>
            <person name="Yan X."/>
            <person name="He Y."/>
            <person name="Liu Y."/>
            <person name="Wang X."/>
            <person name="Xiang C."/>
            <person name="Varshney R.K."/>
            <person name="Ding H."/>
            <person name="Gao S."/>
            <person name="Zong X."/>
        </authorList>
    </citation>
    <scope>NUCLEOTIDE SEQUENCE [LARGE SCALE GENOMIC DNA]</scope>
    <source>
        <strain evidence="5 6">cv. Zhongwan 6</strain>
    </source>
</reference>
<organism evidence="5 6">
    <name type="scientific">Pisum sativum</name>
    <name type="common">Garden pea</name>
    <name type="synonym">Lathyrus oleraceus</name>
    <dbReference type="NCBI Taxonomy" id="3888"/>
    <lineage>
        <taxon>Eukaryota</taxon>
        <taxon>Viridiplantae</taxon>
        <taxon>Streptophyta</taxon>
        <taxon>Embryophyta</taxon>
        <taxon>Tracheophyta</taxon>
        <taxon>Spermatophyta</taxon>
        <taxon>Magnoliopsida</taxon>
        <taxon>eudicotyledons</taxon>
        <taxon>Gunneridae</taxon>
        <taxon>Pentapetalae</taxon>
        <taxon>rosids</taxon>
        <taxon>fabids</taxon>
        <taxon>Fabales</taxon>
        <taxon>Fabaceae</taxon>
        <taxon>Papilionoideae</taxon>
        <taxon>50 kb inversion clade</taxon>
        <taxon>NPAAA clade</taxon>
        <taxon>Hologalegina</taxon>
        <taxon>IRL clade</taxon>
        <taxon>Fabeae</taxon>
        <taxon>Lathyrus</taxon>
    </lineage>
</organism>
<dbReference type="Pfam" id="PF01416">
    <property type="entry name" value="PseudoU_synth_1"/>
    <property type="match status" value="1"/>
</dbReference>
<sequence length="524" mass="60387">MFKFCCYCVFILKFCSYRQELEAENANLLSRLAHCHCSQDDQILYGPDYKDAKVTEPKKSNGESQRKIRNKPGYSTAFLSHHSKRYVALKVMYFGKRFYGFSAEAQMEPSVESEIFKALKTTRLLVGDKKDSQYSRCGRTDKGVSSVGQVIALFLRSKLKISGVNNGSSGEYVFEEKHEGELDYVRVINRELPNDIRVLGWCPVPVDFHARFSCLSREYKYFFWKENLNILAMKTAGTKLLGEHDFRNFCKMDAANVHTYMRCISMFDISPTDVSYDGNQLWVIKFRGRAFLWHQVRCMVAVLFLVGQGLESPDLCRDIQLQGREFEPTTSHLFTFKRIPRKPQYVMASEAPLVLQSCEFENLKFMCSPDSGKALRAHLVNECQIYQLETAIFGEAILNCVPQLHVPCSDQSLPPSQGFKKKGSHIPLLSRPTEREFLHRSSIMLVIHGTMEVNALFFSRHYTKLFSNDMLPGPSIPHYFTDRIFILVILNQHLTKNGVPNSAHAHDDFTGHLHYLDLLWRLYY</sequence>
<dbReference type="GO" id="GO:0003723">
    <property type="term" value="F:RNA binding"/>
    <property type="evidence" value="ECO:0007669"/>
    <property type="project" value="InterPro"/>
</dbReference>
<keyword evidence="2" id="KW-0819">tRNA processing</keyword>
<evidence type="ECO:0000259" key="4">
    <source>
        <dbReference type="Pfam" id="PF01416"/>
    </source>
</evidence>
<proteinExistence type="inferred from homology"/>
<dbReference type="InterPro" id="IPR020097">
    <property type="entry name" value="PsdUridine_synth_TruA_a/b_dom"/>
</dbReference>